<organism evidence="2 3">
    <name type="scientific">Aldrovandia affinis</name>
    <dbReference type="NCBI Taxonomy" id="143900"/>
    <lineage>
        <taxon>Eukaryota</taxon>
        <taxon>Metazoa</taxon>
        <taxon>Chordata</taxon>
        <taxon>Craniata</taxon>
        <taxon>Vertebrata</taxon>
        <taxon>Euteleostomi</taxon>
        <taxon>Actinopterygii</taxon>
        <taxon>Neopterygii</taxon>
        <taxon>Teleostei</taxon>
        <taxon>Notacanthiformes</taxon>
        <taxon>Halosauridae</taxon>
        <taxon>Aldrovandia</taxon>
    </lineage>
</organism>
<gene>
    <name evidence="2" type="ORF">AAFF_G00104790</name>
</gene>
<accession>A0AAD7T330</accession>
<sequence>MWSVACAAGRGVFRNMWIWLGKDGEGEGLFYLMTCLVSSAVLQTRRKSTILPRERCVCLQRAADVPPPHLNTTYFSTQPAGPRGDAPYPRERDGNAAGALYTHPAAPADANTPNRSSDPRSFSSRNIDTTTALNPWPFHANGPFPFQIEEQFKTQIETQIPRYFMLEMKNGERGIARIETEPC</sequence>
<name>A0AAD7T330_9TELE</name>
<dbReference type="Proteomes" id="UP001221898">
    <property type="component" value="Unassembled WGS sequence"/>
</dbReference>
<protein>
    <submittedName>
        <fullName evidence="2">Uncharacterized protein</fullName>
    </submittedName>
</protein>
<feature type="compositionally biased region" description="Polar residues" evidence="1">
    <location>
        <begin position="111"/>
        <end position="130"/>
    </location>
</feature>
<evidence type="ECO:0000313" key="3">
    <source>
        <dbReference type="Proteomes" id="UP001221898"/>
    </source>
</evidence>
<reference evidence="2" key="1">
    <citation type="journal article" date="2023" name="Science">
        <title>Genome structures resolve the early diversification of teleost fishes.</title>
        <authorList>
            <person name="Parey E."/>
            <person name="Louis A."/>
            <person name="Montfort J."/>
            <person name="Bouchez O."/>
            <person name="Roques C."/>
            <person name="Iampietro C."/>
            <person name="Lluch J."/>
            <person name="Castinel A."/>
            <person name="Donnadieu C."/>
            <person name="Desvignes T."/>
            <person name="Floi Bucao C."/>
            <person name="Jouanno E."/>
            <person name="Wen M."/>
            <person name="Mejri S."/>
            <person name="Dirks R."/>
            <person name="Jansen H."/>
            <person name="Henkel C."/>
            <person name="Chen W.J."/>
            <person name="Zahm M."/>
            <person name="Cabau C."/>
            <person name="Klopp C."/>
            <person name="Thompson A.W."/>
            <person name="Robinson-Rechavi M."/>
            <person name="Braasch I."/>
            <person name="Lecointre G."/>
            <person name="Bobe J."/>
            <person name="Postlethwait J.H."/>
            <person name="Berthelot C."/>
            <person name="Roest Crollius H."/>
            <person name="Guiguen Y."/>
        </authorList>
    </citation>
    <scope>NUCLEOTIDE SEQUENCE</scope>
    <source>
        <strain evidence="2">NC1722</strain>
    </source>
</reference>
<keyword evidence="3" id="KW-1185">Reference proteome</keyword>
<dbReference type="AlphaFoldDB" id="A0AAD7T330"/>
<feature type="compositionally biased region" description="Polar residues" evidence="1">
    <location>
        <begin position="70"/>
        <end position="79"/>
    </location>
</feature>
<feature type="region of interest" description="Disordered" evidence="1">
    <location>
        <begin position="69"/>
        <end position="130"/>
    </location>
</feature>
<dbReference type="EMBL" id="JAINUG010000017">
    <property type="protein sequence ID" value="KAJ8412897.1"/>
    <property type="molecule type" value="Genomic_DNA"/>
</dbReference>
<proteinExistence type="predicted"/>
<evidence type="ECO:0000313" key="2">
    <source>
        <dbReference type="EMBL" id="KAJ8412897.1"/>
    </source>
</evidence>
<evidence type="ECO:0000256" key="1">
    <source>
        <dbReference type="SAM" id="MobiDB-lite"/>
    </source>
</evidence>
<comment type="caution">
    <text evidence="2">The sequence shown here is derived from an EMBL/GenBank/DDBJ whole genome shotgun (WGS) entry which is preliminary data.</text>
</comment>